<feature type="region of interest" description="Disordered" evidence="10">
    <location>
        <begin position="1"/>
        <end position="28"/>
    </location>
</feature>
<sequence length="240" mass="24861">MGHSLNSSDNTKAWRRHQLASDSSGDQPLKVHASLTGGGLYAITDGPRPDLLDVAAMALAGGARLLQYLDEGTDAPRRHAEAAALLQLCRAHGVPLIIHEDIPLARSVGADGVHLSNAADGLDAARASLGTDAIIGVACRDSLDSARMAARAGASYVSFGAFFASPTKPLAPRAPLDLLRQSAALGVPRVAIGGITPDNARPLVEAGAEFLAAISSVFGAIDARHSAQRFAHLYAQPLRN</sequence>
<feature type="compositionally biased region" description="Polar residues" evidence="10">
    <location>
        <begin position="1"/>
        <end position="11"/>
    </location>
</feature>
<dbReference type="Pfam" id="PF02581">
    <property type="entry name" value="TMP-TENI"/>
    <property type="match status" value="1"/>
</dbReference>
<keyword evidence="4 9" id="KW-0460">Magnesium</keyword>
<dbReference type="Gene3D" id="3.20.20.70">
    <property type="entry name" value="Aldolase class I"/>
    <property type="match status" value="1"/>
</dbReference>
<dbReference type="HAMAP" id="MF_00097">
    <property type="entry name" value="TMP_synthase"/>
    <property type="match status" value="1"/>
</dbReference>
<dbReference type="CDD" id="cd00564">
    <property type="entry name" value="TMP_TenI"/>
    <property type="match status" value="1"/>
</dbReference>
<dbReference type="InterPro" id="IPR034291">
    <property type="entry name" value="TMP_synthase"/>
</dbReference>
<feature type="binding site" evidence="9">
    <location>
        <position position="100"/>
    </location>
    <ligand>
        <name>Mg(2+)</name>
        <dbReference type="ChEBI" id="CHEBI:18420"/>
    </ligand>
</feature>
<feature type="binding site" evidence="9">
    <location>
        <position position="168"/>
    </location>
    <ligand>
        <name>4-amino-2-methyl-5-(diphosphooxymethyl)pyrimidine</name>
        <dbReference type="ChEBI" id="CHEBI:57841"/>
    </ligand>
</feature>
<evidence type="ECO:0000256" key="10">
    <source>
        <dbReference type="SAM" id="MobiDB-lite"/>
    </source>
</evidence>
<feature type="binding site" evidence="9">
    <location>
        <position position="194"/>
    </location>
    <ligand>
        <name>2-[(2R,5Z)-2-carboxy-4-methylthiazol-5(2H)-ylidene]ethyl phosphate</name>
        <dbReference type="ChEBI" id="CHEBI:62899"/>
    </ligand>
</feature>
<keyword evidence="2 9" id="KW-0808">Transferase</keyword>
<name>A0ABW0QWM6_9GAMM</name>
<comment type="caution">
    <text evidence="9">Lacks conserved residue(s) required for the propagation of feature annotation.</text>
</comment>
<dbReference type="SUPFAM" id="SSF51391">
    <property type="entry name" value="Thiamin phosphate synthase"/>
    <property type="match status" value="1"/>
</dbReference>
<comment type="similarity">
    <text evidence="9">Belongs to the thiamine-phosphate synthase family.</text>
</comment>
<dbReference type="PANTHER" id="PTHR20857:SF15">
    <property type="entry name" value="THIAMINE-PHOSPHATE SYNTHASE"/>
    <property type="match status" value="1"/>
</dbReference>
<evidence type="ECO:0000313" key="13">
    <source>
        <dbReference type="Proteomes" id="UP001596114"/>
    </source>
</evidence>
<evidence type="ECO:0000256" key="8">
    <source>
        <dbReference type="ARBA" id="ARBA00047883"/>
    </source>
</evidence>
<dbReference type="RefSeq" id="WP_377321749.1">
    <property type="nucleotide sequence ID" value="NZ_JBHSNF010000004.1"/>
</dbReference>
<dbReference type="Proteomes" id="UP001596114">
    <property type="component" value="Unassembled WGS sequence"/>
</dbReference>
<accession>A0ABW0QWM6</accession>
<feature type="domain" description="Thiamine phosphate synthase/TenI" evidence="11">
    <location>
        <begin position="40"/>
        <end position="217"/>
    </location>
</feature>
<evidence type="ECO:0000256" key="1">
    <source>
        <dbReference type="ARBA" id="ARBA00005165"/>
    </source>
</evidence>
<dbReference type="InterPro" id="IPR022998">
    <property type="entry name" value="ThiamineP_synth_TenI"/>
</dbReference>
<evidence type="ECO:0000313" key="12">
    <source>
        <dbReference type="EMBL" id="MFC5527259.1"/>
    </source>
</evidence>
<dbReference type="EC" id="2.5.1.3" evidence="9"/>
<dbReference type="InterPro" id="IPR013785">
    <property type="entry name" value="Aldolase_TIM"/>
</dbReference>
<feature type="binding site" evidence="9">
    <location>
        <begin position="165"/>
        <end position="167"/>
    </location>
    <ligand>
        <name>2-[(2R,5Z)-2-carboxy-4-methylthiazol-5(2H)-ylidene]ethyl phosphate</name>
        <dbReference type="ChEBI" id="CHEBI:62899"/>
    </ligand>
</feature>
<comment type="catalytic activity">
    <reaction evidence="8 9">
        <text>2-[(2R,5Z)-2-carboxy-4-methylthiazol-5(2H)-ylidene]ethyl phosphate + 4-amino-2-methyl-5-(diphosphooxymethyl)pyrimidine + 2 H(+) = thiamine phosphate + CO2 + diphosphate</text>
        <dbReference type="Rhea" id="RHEA:47844"/>
        <dbReference type="ChEBI" id="CHEBI:15378"/>
        <dbReference type="ChEBI" id="CHEBI:16526"/>
        <dbReference type="ChEBI" id="CHEBI:33019"/>
        <dbReference type="ChEBI" id="CHEBI:37575"/>
        <dbReference type="ChEBI" id="CHEBI:57841"/>
        <dbReference type="ChEBI" id="CHEBI:62899"/>
        <dbReference type="EC" id="2.5.1.3"/>
    </reaction>
</comment>
<keyword evidence="5 9" id="KW-0784">Thiamine biosynthesis</keyword>
<comment type="caution">
    <text evidence="12">The sequence shown here is derived from an EMBL/GenBank/DDBJ whole genome shotgun (WGS) entry which is preliminary data.</text>
</comment>
<reference evidence="13" key="1">
    <citation type="journal article" date="2019" name="Int. J. Syst. Evol. Microbiol.">
        <title>The Global Catalogue of Microorganisms (GCM) 10K type strain sequencing project: providing services to taxonomists for standard genome sequencing and annotation.</title>
        <authorList>
            <consortium name="The Broad Institute Genomics Platform"/>
            <consortium name="The Broad Institute Genome Sequencing Center for Infectious Disease"/>
            <person name="Wu L."/>
            <person name="Ma J."/>
        </authorList>
    </citation>
    <scope>NUCLEOTIDE SEQUENCE [LARGE SCALE GENOMIC DNA]</scope>
    <source>
        <strain evidence="13">CGMCC 1.16619</strain>
    </source>
</reference>
<proteinExistence type="inferred from homology"/>
<comment type="catalytic activity">
    <reaction evidence="6 9">
        <text>4-methyl-5-(2-phosphooxyethyl)-thiazole + 4-amino-2-methyl-5-(diphosphooxymethyl)pyrimidine + H(+) = thiamine phosphate + diphosphate</text>
        <dbReference type="Rhea" id="RHEA:22328"/>
        <dbReference type="ChEBI" id="CHEBI:15378"/>
        <dbReference type="ChEBI" id="CHEBI:33019"/>
        <dbReference type="ChEBI" id="CHEBI:37575"/>
        <dbReference type="ChEBI" id="CHEBI:57841"/>
        <dbReference type="ChEBI" id="CHEBI:58296"/>
        <dbReference type="EC" id="2.5.1.3"/>
    </reaction>
</comment>
<feature type="binding site" evidence="9">
    <location>
        <begin position="214"/>
        <end position="215"/>
    </location>
    <ligand>
        <name>2-[(2R,5Z)-2-carboxy-4-methylthiazol-5(2H)-ylidene]ethyl phosphate</name>
        <dbReference type="ChEBI" id="CHEBI:62899"/>
    </ligand>
</feature>
<comment type="catalytic activity">
    <reaction evidence="7 9">
        <text>2-(2-carboxy-4-methylthiazol-5-yl)ethyl phosphate + 4-amino-2-methyl-5-(diphosphooxymethyl)pyrimidine + 2 H(+) = thiamine phosphate + CO2 + diphosphate</text>
        <dbReference type="Rhea" id="RHEA:47848"/>
        <dbReference type="ChEBI" id="CHEBI:15378"/>
        <dbReference type="ChEBI" id="CHEBI:16526"/>
        <dbReference type="ChEBI" id="CHEBI:33019"/>
        <dbReference type="ChEBI" id="CHEBI:37575"/>
        <dbReference type="ChEBI" id="CHEBI:57841"/>
        <dbReference type="ChEBI" id="CHEBI:62890"/>
        <dbReference type="EC" id="2.5.1.3"/>
    </reaction>
</comment>
<evidence type="ECO:0000256" key="2">
    <source>
        <dbReference type="ARBA" id="ARBA00022679"/>
    </source>
</evidence>
<dbReference type="EMBL" id="JBHSNF010000004">
    <property type="protein sequence ID" value="MFC5527259.1"/>
    <property type="molecule type" value="Genomic_DNA"/>
</dbReference>
<dbReference type="InterPro" id="IPR036206">
    <property type="entry name" value="ThiamineP_synth_sf"/>
</dbReference>
<evidence type="ECO:0000259" key="11">
    <source>
        <dbReference type="Pfam" id="PF02581"/>
    </source>
</evidence>
<protein>
    <recommendedName>
        <fullName evidence="9">Thiamine-phosphate synthase</fullName>
        <shortName evidence="9">TP synthase</shortName>
        <shortName evidence="9">TPS</shortName>
        <ecNumber evidence="9">2.5.1.3</ecNumber>
    </recommendedName>
    <alternativeName>
        <fullName evidence="9">Thiamine-phosphate pyrophosphorylase</fullName>
        <shortName evidence="9">TMP pyrophosphorylase</shortName>
        <shortName evidence="9">TMP-PPase</shortName>
    </alternativeName>
</protein>
<gene>
    <name evidence="9" type="primary">thiE</name>
    <name evidence="12" type="ORF">ACFPPA_16080</name>
</gene>
<keyword evidence="3 9" id="KW-0479">Metal-binding</keyword>
<dbReference type="PANTHER" id="PTHR20857">
    <property type="entry name" value="THIAMINE-PHOSPHATE PYROPHOSPHORYLASE"/>
    <property type="match status" value="1"/>
</dbReference>
<keyword evidence="13" id="KW-1185">Reference proteome</keyword>
<comment type="function">
    <text evidence="9">Condenses 4-methyl-5-(beta-hydroxyethyl)thiazole monophosphate (THZ-P) and 2-methyl-4-amino-5-hydroxymethyl pyrimidine pyrophosphate (HMP-PP) to form thiamine monophosphate (TMP).</text>
</comment>
<organism evidence="12 13">
    <name type="scientific">Rhodanobacter ginsengisoli</name>
    <dbReference type="NCBI Taxonomy" id="418646"/>
    <lineage>
        <taxon>Bacteria</taxon>
        <taxon>Pseudomonadati</taxon>
        <taxon>Pseudomonadota</taxon>
        <taxon>Gammaproteobacteria</taxon>
        <taxon>Lysobacterales</taxon>
        <taxon>Rhodanobacteraceae</taxon>
        <taxon>Rhodanobacter</taxon>
    </lineage>
</organism>
<evidence type="ECO:0000256" key="5">
    <source>
        <dbReference type="ARBA" id="ARBA00022977"/>
    </source>
</evidence>
<evidence type="ECO:0000256" key="6">
    <source>
        <dbReference type="ARBA" id="ARBA00047334"/>
    </source>
</evidence>
<evidence type="ECO:0000256" key="7">
    <source>
        <dbReference type="ARBA" id="ARBA00047851"/>
    </source>
</evidence>
<evidence type="ECO:0000256" key="4">
    <source>
        <dbReference type="ARBA" id="ARBA00022842"/>
    </source>
</evidence>
<evidence type="ECO:0000256" key="3">
    <source>
        <dbReference type="ARBA" id="ARBA00022723"/>
    </source>
</evidence>
<comment type="pathway">
    <text evidence="1 9">Cofactor biosynthesis; thiamine diphosphate biosynthesis; thiamine phosphate from 4-amino-2-methyl-5-diphosphomethylpyrimidine and 4-methyl-5-(2-phosphoethyl)-thiazole: step 1/1.</text>
</comment>
<comment type="cofactor">
    <cofactor evidence="9">
        <name>Mg(2+)</name>
        <dbReference type="ChEBI" id="CHEBI:18420"/>
    </cofactor>
    <text evidence="9">Binds 1 Mg(2+) ion per subunit.</text>
</comment>
<evidence type="ECO:0000256" key="9">
    <source>
        <dbReference type="HAMAP-Rule" id="MF_00097"/>
    </source>
</evidence>